<name>A0A559IYD9_9BACL</name>
<dbReference type="Proteomes" id="UP000318102">
    <property type="component" value="Unassembled WGS sequence"/>
</dbReference>
<dbReference type="OrthoDB" id="2664992at2"/>
<sequence>MEDRNIHETQRTADNSELIDSSTTSTLEDAQRIEGIGKTQKIVFSVLPKPVRIFGYFFITIIVLFAVFALLSSWF</sequence>
<dbReference type="EMBL" id="VNJK01000001">
    <property type="protein sequence ID" value="TVX92646.1"/>
    <property type="molecule type" value="Genomic_DNA"/>
</dbReference>
<comment type="caution">
    <text evidence="3">The sequence shown here is derived from an EMBL/GenBank/DDBJ whole genome shotgun (WGS) entry which is preliminary data.</text>
</comment>
<dbReference type="AlphaFoldDB" id="A0A559IYD9"/>
<keyword evidence="2" id="KW-0472">Membrane</keyword>
<feature type="compositionally biased region" description="Basic and acidic residues" evidence="1">
    <location>
        <begin position="1"/>
        <end position="11"/>
    </location>
</feature>
<keyword evidence="2" id="KW-0812">Transmembrane</keyword>
<feature type="compositionally biased region" description="Polar residues" evidence="1">
    <location>
        <begin position="12"/>
        <end position="23"/>
    </location>
</feature>
<organism evidence="3 4">
    <name type="scientific">Paenibacillus agilis</name>
    <dbReference type="NCBI Taxonomy" id="3020863"/>
    <lineage>
        <taxon>Bacteria</taxon>
        <taxon>Bacillati</taxon>
        <taxon>Bacillota</taxon>
        <taxon>Bacilli</taxon>
        <taxon>Bacillales</taxon>
        <taxon>Paenibacillaceae</taxon>
        <taxon>Paenibacillus</taxon>
    </lineage>
</organism>
<gene>
    <name evidence="3" type="ORF">FPZ44_06045</name>
</gene>
<keyword evidence="2" id="KW-1133">Transmembrane helix</keyword>
<evidence type="ECO:0000313" key="4">
    <source>
        <dbReference type="Proteomes" id="UP000318102"/>
    </source>
</evidence>
<reference evidence="3 4" key="1">
    <citation type="submission" date="2019-07" db="EMBL/GenBank/DDBJ databases">
        <authorList>
            <person name="Kim J."/>
        </authorList>
    </citation>
    <scope>NUCLEOTIDE SEQUENCE [LARGE SCALE GENOMIC DNA]</scope>
    <source>
        <strain evidence="3 4">N4</strain>
    </source>
</reference>
<evidence type="ECO:0000313" key="3">
    <source>
        <dbReference type="EMBL" id="TVX92646.1"/>
    </source>
</evidence>
<dbReference type="RefSeq" id="WP_144988307.1">
    <property type="nucleotide sequence ID" value="NZ_VNJK01000001.1"/>
</dbReference>
<evidence type="ECO:0000256" key="2">
    <source>
        <dbReference type="SAM" id="Phobius"/>
    </source>
</evidence>
<accession>A0A559IYD9</accession>
<keyword evidence="4" id="KW-1185">Reference proteome</keyword>
<proteinExistence type="predicted"/>
<feature type="transmembrane region" description="Helical" evidence="2">
    <location>
        <begin position="53"/>
        <end position="71"/>
    </location>
</feature>
<protein>
    <submittedName>
        <fullName evidence="3">Uncharacterized protein</fullName>
    </submittedName>
</protein>
<feature type="region of interest" description="Disordered" evidence="1">
    <location>
        <begin position="1"/>
        <end position="23"/>
    </location>
</feature>
<evidence type="ECO:0000256" key="1">
    <source>
        <dbReference type="SAM" id="MobiDB-lite"/>
    </source>
</evidence>